<dbReference type="Proteomes" id="UP001203297">
    <property type="component" value="Unassembled WGS sequence"/>
</dbReference>
<name>A0AAD4QL98_9AGAM</name>
<keyword evidence="3" id="KW-1185">Reference proteome</keyword>
<protein>
    <recommendedName>
        <fullName evidence="1">DUF6532 domain-containing protein</fullName>
    </recommendedName>
</protein>
<feature type="domain" description="DUF6532" evidence="1">
    <location>
        <begin position="135"/>
        <end position="326"/>
    </location>
</feature>
<sequence>MHRDTGITVDAGGVLATRLLDYVAKHTTSAQEMRGDQRLDEARALTVEYETVIDPVDRAIIEERITFAREMKSGLESKWGLSKFLQAREYRRVARNAYRFAKTASDRGRDEAYFAQRPDTPMTTEDPLERVASVARSLWRCYISCKDAFPTSKTKDEWVGIVWTKACVKTGLNPGPPMPSEQFADGPMKLLTDMKLMIMHAVEAFYGFDTSQAPDSIGHNTALAHALLADMTFIYGDPNFGGEPHHPYRHPIIQKAINITWFQNKDDNGITFHEYFSPMPVAVIALVLTVIECCIDEWTDGTRRASTWDEERLKTVYQSHRQSLADLGNHAHAQGGELLEHIQSDLLKNARKHAGAMSTPVTESGRFSREALDGANRDDLDAANRDDLPAYLDIPEIIFEDGDES</sequence>
<accession>A0AAD4QL98</accession>
<evidence type="ECO:0000313" key="2">
    <source>
        <dbReference type="EMBL" id="KAI0296113.1"/>
    </source>
</evidence>
<gene>
    <name evidence="2" type="ORF">B0F90DRAFT_1114424</name>
</gene>
<organism evidence="2 3">
    <name type="scientific">Multifurca ochricompacta</name>
    <dbReference type="NCBI Taxonomy" id="376703"/>
    <lineage>
        <taxon>Eukaryota</taxon>
        <taxon>Fungi</taxon>
        <taxon>Dikarya</taxon>
        <taxon>Basidiomycota</taxon>
        <taxon>Agaricomycotina</taxon>
        <taxon>Agaricomycetes</taxon>
        <taxon>Russulales</taxon>
        <taxon>Russulaceae</taxon>
        <taxon>Multifurca</taxon>
    </lineage>
</organism>
<dbReference type="EMBL" id="WTXG01000051">
    <property type="protein sequence ID" value="KAI0296113.1"/>
    <property type="molecule type" value="Genomic_DNA"/>
</dbReference>
<reference evidence="2" key="1">
    <citation type="journal article" date="2022" name="New Phytol.">
        <title>Evolutionary transition to the ectomycorrhizal habit in the genomes of a hyperdiverse lineage of mushroom-forming fungi.</title>
        <authorList>
            <person name="Looney B."/>
            <person name="Miyauchi S."/>
            <person name="Morin E."/>
            <person name="Drula E."/>
            <person name="Courty P.E."/>
            <person name="Kohler A."/>
            <person name="Kuo A."/>
            <person name="LaButti K."/>
            <person name="Pangilinan J."/>
            <person name="Lipzen A."/>
            <person name="Riley R."/>
            <person name="Andreopoulos W."/>
            <person name="He G."/>
            <person name="Johnson J."/>
            <person name="Nolan M."/>
            <person name="Tritt A."/>
            <person name="Barry K.W."/>
            <person name="Grigoriev I.V."/>
            <person name="Nagy L.G."/>
            <person name="Hibbett D."/>
            <person name="Henrissat B."/>
            <person name="Matheny P.B."/>
            <person name="Labbe J."/>
            <person name="Martin F.M."/>
        </authorList>
    </citation>
    <scope>NUCLEOTIDE SEQUENCE</scope>
    <source>
        <strain evidence="2">BPL690</strain>
    </source>
</reference>
<dbReference type="Pfam" id="PF20149">
    <property type="entry name" value="DUF6532"/>
    <property type="match status" value="1"/>
</dbReference>
<dbReference type="InterPro" id="IPR045341">
    <property type="entry name" value="DUF6532"/>
</dbReference>
<evidence type="ECO:0000313" key="3">
    <source>
        <dbReference type="Proteomes" id="UP001203297"/>
    </source>
</evidence>
<evidence type="ECO:0000259" key="1">
    <source>
        <dbReference type="Pfam" id="PF20149"/>
    </source>
</evidence>
<proteinExistence type="predicted"/>
<dbReference type="AlphaFoldDB" id="A0AAD4QL98"/>
<comment type="caution">
    <text evidence="2">The sequence shown here is derived from an EMBL/GenBank/DDBJ whole genome shotgun (WGS) entry which is preliminary data.</text>
</comment>